<dbReference type="SUPFAM" id="SSF55729">
    <property type="entry name" value="Acyl-CoA N-acyltransferases (Nat)"/>
    <property type="match status" value="1"/>
</dbReference>
<keyword evidence="2" id="KW-0808">Transferase</keyword>
<feature type="domain" description="N-acetyltransferase" evidence="1">
    <location>
        <begin position="13"/>
        <end position="106"/>
    </location>
</feature>
<dbReference type="Pfam" id="PF14542">
    <property type="entry name" value="Acetyltransf_CG"/>
    <property type="match status" value="1"/>
</dbReference>
<dbReference type="Gene3D" id="3.40.630.30">
    <property type="match status" value="1"/>
</dbReference>
<sequence length="106" mass="11643">MSDETDTDDITVTRNDDAGRYEIHVGDELGGFSQFITDSRGRELFIHTEIDEAFAGRGLGGTLVGQAMADVAARGVTVVPRCPFVARWLGKHDVEGLRVDWPEPRP</sequence>
<gene>
    <name evidence="2" type="ORF">T9R20_01125</name>
</gene>
<dbReference type="InterPro" id="IPR045057">
    <property type="entry name" value="Gcn5-rel_NAT"/>
</dbReference>
<dbReference type="EC" id="2.3.1.-" evidence="2"/>
<dbReference type="InterPro" id="IPR016181">
    <property type="entry name" value="Acyl_CoA_acyltransferase"/>
</dbReference>
<reference evidence="2 3" key="1">
    <citation type="submission" date="2023-06" db="EMBL/GenBank/DDBJ databases">
        <title>Rock-solubilizing bacteria, Microbacterium invictum, promotes re-establishment of vegetation in rocky wasteland by accelerating rock bio-weathering and reshaping soil bacterial community.</title>
        <authorList>
            <person name="Liu C."/>
        </authorList>
    </citation>
    <scope>NUCLEOTIDE SEQUENCE [LARGE SCALE GENOMIC DNA]</scope>
    <source>
        <strain evidence="2 3">X-18</strain>
    </source>
</reference>
<evidence type="ECO:0000313" key="2">
    <source>
        <dbReference type="EMBL" id="WQB70592.1"/>
    </source>
</evidence>
<dbReference type="PANTHER" id="PTHR31435">
    <property type="entry name" value="PROTEIN NATD1"/>
    <property type="match status" value="1"/>
</dbReference>
<proteinExistence type="predicted"/>
<name>A0ABZ0VCS5_9MICO</name>
<dbReference type="RefSeq" id="WP_322410732.1">
    <property type="nucleotide sequence ID" value="NZ_CP139779.1"/>
</dbReference>
<dbReference type="InterPro" id="IPR031165">
    <property type="entry name" value="GNAT_YJDJ"/>
</dbReference>
<evidence type="ECO:0000313" key="3">
    <source>
        <dbReference type="Proteomes" id="UP001324533"/>
    </source>
</evidence>
<organism evidence="2 3">
    <name type="scientific">Microbacterium invictum</name>
    <dbReference type="NCBI Taxonomy" id="515415"/>
    <lineage>
        <taxon>Bacteria</taxon>
        <taxon>Bacillati</taxon>
        <taxon>Actinomycetota</taxon>
        <taxon>Actinomycetes</taxon>
        <taxon>Micrococcales</taxon>
        <taxon>Microbacteriaceae</taxon>
        <taxon>Microbacterium</taxon>
    </lineage>
</organism>
<dbReference type="EMBL" id="CP139779">
    <property type="protein sequence ID" value="WQB70592.1"/>
    <property type="molecule type" value="Genomic_DNA"/>
</dbReference>
<dbReference type="PANTHER" id="PTHR31435:SF10">
    <property type="entry name" value="BSR4717 PROTEIN"/>
    <property type="match status" value="1"/>
</dbReference>
<keyword evidence="3" id="KW-1185">Reference proteome</keyword>
<dbReference type="Proteomes" id="UP001324533">
    <property type="component" value="Chromosome"/>
</dbReference>
<dbReference type="GO" id="GO:0016746">
    <property type="term" value="F:acyltransferase activity"/>
    <property type="evidence" value="ECO:0007669"/>
    <property type="project" value="UniProtKB-KW"/>
</dbReference>
<protein>
    <submittedName>
        <fullName evidence="2">GNAT family N-acetyltransferase</fullName>
        <ecNumber evidence="2">2.3.1.-</ecNumber>
    </submittedName>
</protein>
<accession>A0ABZ0VCS5</accession>
<keyword evidence="2" id="KW-0012">Acyltransferase</keyword>
<evidence type="ECO:0000259" key="1">
    <source>
        <dbReference type="PROSITE" id="PS51729"/>
    </source>
</evidence>
<dbReference type="PROSITE" id="PS51729">
    <property type="entry name" value="GNAT_YJDJ"/>
    <property type="match status" value="1"/>
</dbReference>